<evidence type="ECO:0000313" key="2">
    <source>
        <dbReference type="EMBL" id="TCP03636.1"/>
    </source>
</evidence>
<gene>
    <name evidence="2" type="ORF">EV680_12046</name>
    <name evidence="3" type="ORF">LVJ78_07420</name>
</gene>
<evidence type="ECO:0008006" key="6">
    <source>
        <dbReference type="Google" id="ProtNLM"/>
    </source>
</evidence>
<dbReference type="RefSeq" id="WP_132954256.1">
    <property type="nucleotide sequence ID" value="NZ_CP091507.1"/>
</dbReference>
<name>A0AAE9GRA4_9NEIS</name>
<reference evidence="2 4" key="1">
    <citation type="submission" date="2019-03" db="EMBL/GenBank/DDBJ databases">
        <title>Genomic Encyclopedia of Type Strains, Phase IV (KMG-IV): sequencing the most valuable type-strain genomes for metagenomic binning, comparative biology and taxonomic classification.</title>
        <authorList>
            <person name="Goeker M."/>
        </authorList>
    </citation>
    <scope>NUCLEOTIDE SEQUENCE [LARGE SCALE GENOMIC DNA]</scope>
    <source>
        <strain evidence="2 4">DSM 17474</strain>
    </source>
</reference>
<reference evidence="3" key="3">
    <citation type="journal article" date="2022" name="Res Sq">
        <title>Evolution of multicellular longitudinally dividing oral cavity symbionts (Neisseriaceae).</title>
        <authorList>
            <person name="Nyongesa S."/>
            <person name="Weber P."/>
            <person name="Bernet E."/>
            <person name="Pullido F."/>
            <person name="Nieckarz M."/>
            <person name="Delaby M."/>
            <person name="Nieves C."/>
            <person name="Viehboeck T."/>
            <person name="Krause N."/>
            <person name="Rivera-Millot A."/>
            <person name="Nakamura A."/>
            <person name="Vischer N."/>
            <person name="VanNieuwenhze M."/>
            <person name="Brun Y."/>
            <person name="Cava F."/>
            <person name="Bulgheresi S."/>
            <person name="Veyrier F."/>
        </authorList>
    </citation>
    <scope>NUCLEOTIDE SEQUENCE</scope>
    <source>
        <strain evidence="3">1258/02</strain>
    </source>
</reference>
<feature type="signal peptide" evidence="1">
    <location>
        <begin position="1"/>
        <end position="19"/>
    </location>
</feature>
<dbReference type="EMBL" id="SLXE01000020">
    <property type="protein sequence ID" value="TCP03636.1"/>
    <property type="molecule type" value="Genomic_DNA"/>
</dbReference>
<accession>A0AAE9GRA4</accession>
<dbReference type="Proteomes" id="UP000294721">
    <property type="component" value="Unassembled WGS sequence"/>
</dbReference>
<dbReference type="AlphaFoldDB" id="A0AAE9GRA4"/>
<dbReference type="Proteomes" id="UP000829756">
    <property type="component" value="Chromosome"/>
</dbReference>
<organism evidence="3 5">
    <name type="scientific">Uruburuella suis</name>
    <dbReference type="NCBI Taxonomy" id="252130"/>
    <lineage>
        <taxon>Bacteria</taxon>
        <taxon>Pseudomonadati</taxon>
        <taxon>Pseudomonadota</taxon>
        <taxon>Betaproteobacteria</taxon>
        <taxon>Neisseriales</taxon>
        <taxon>Neisseriaceae</taxon>
        <taxon>Uruburuella</taxon>
    </lineage>
</organism>
<dbReference type="KEGG" id="usu:LVJ78_07420"/>
<evidence type="ECO:0000313" key="5">
    <source>
        <dbReference type="Proteomes" id="UP000829756"/>
    </source>
</evidence>
<proteinExistence type="predicted"/>
<protein>
    <recommendedName>
        <fullName evidence="6">Lipoprotein</fullName>
    </recommendedName>
</protein>
<evidence type="ECO:0000313" key="4">
    <source>
        <dbReference type="Proteomes" id="UP000294721"/>
    </source>
</evidence>
<reference evidence="3" key="2">
    <citation type="submission" date="2021-12" db="EMBL/GenBank/DDBJ databases">
        <authorList>
            <person name="Veyrier F.J."/>
        </authorList>
    </citation>
    <scope>NUCLEOTIDE SEQUENCE</scope>
    <source>
        <strain evidence="3">1258/02</strain>
    </source>
</reference>
<evidence type="ECO:0000256" key="1">
    <source>
        <dbReference type="SAM" id="SignalP"/>
    </source>
</evidence>
<keyword evidence="4" id="KW-1185">Reference proteome</keyword>
<sequence length="104" mass="11435">MNKTALMALMLLASGCAQMLPAMSTDLGGQRYQLQANGNVFVNKDTLSNNIDKKAKKLCPEGYEYETPGDTRFKNDLLVNNGVLMPSGYFAMHRVVRCTNAAEN</sequence>
<evidence type="ECO:0000313" key="3">
    <source>
        <dbReference type="EMBL" id="UOO78545.1"/>
    </source>
</evidence>
<keyword evidence="1" id="KW-0732">Signal</keyword>
<dbReference type="PROSITE" id="PS51257">
    <property type="entry name" value="PROKAR_LIPOPROTEIN"/>
    <property type="match status" value="1"/>
</dbReference>
<dbReference type="EMBL" id="CP091507">
    <property type="protein sequence ID" value="UOO78545.1"/>
    <property type="molecule type" value="Genomic_DNA"/>
</dbReference>
<feature type="chain" id="PRO_5042174232" description="Lipoprotein" evidence="1">
    <location>
        <begin position="20"/>
        <end position="104"/>
    </location>
</feature>